<sequence>MELCISTRCIPNRLSNLTSFTPQVSRLQRKLSPPLKSNSIALNNPGLRYYNYASIKATTPEDTSIEANQYVKDEPDVVNYSSTEATAPEKTSDEASQYVKEETDDVVPVKEGQSEDTSIEANQYVKDEPDVVNYSSTEATAPEKTSDEASQYVKEETDDVVPVNEGQSEENSGFGGFGLFKDDDAAAADDQSRQFDFLNNLKMELDLEDSFSIALLGVGGFTALWLAANIVGSIDRIPLFPKLMEVVGLGYTIWFSMRYLLFKRNRDELASKIEEIKQQVLGSKN</sequence>
<evidence type="ECO:0000313" key="1">
    <source>
        <dbReference type="EMBL" id="KAI3798756.1"/>
    </source>
</evidence>
<gene>
    <name evidence="1" type="ORF">L1987_34035</name>
</gene>
<reference evidence="2" key="1">
    <citation type="journal article" date="2022" name="Mol. Ecol. Resour.">
        <title>The genomes of chicory, endive, great burdock and yacon provide insights into Asteraceae palaeo-polyploidization history and plant inulin production.</title>
        <authorList>
            <person name="Fan W."/>
            <person name="Wang S."/>
            <person name="Wang H."/>
            <person name="Wang A."/>
            <person name="Jiang F."/>
            <person name="Liu H."/>
            <person name="Zhao H."/>
            <person name="Xu D."/>
            <person name="Zhang Y."/>
        </authorList>
    </citation>
    <scope>NUCLEOTIDE SEQUENCE [LARGE SCALE GENOMIC DNA]</scope>
    <source>
        <strain evidence="2">cv. Yunnan</strain>
    </source>
</reference>
<protein>
    <submittedName>
        <fullName evidence="1">Uncharacterized protein</fullName>
    </submittedName>
</protein>
<comment type="caution">
    <text evidence="1">The sequence shown here is derived from an EMBL/GenBank/DDBJ whole genome shotgun (WGS) entry which is preliminary data.</text>
</comment>
<keyword evidence="2" id="KW-1185">Reference proteome</keyword>
<evidence type="ECO:0000313" key="2">
    <source>
        <dbReference type="Proteomes" id="UP001056120"/>
    </source>
</evidence>
<dbReference type="Proteomes" id="UP001056120">
    <property type="component" value="Linkage Group LG11"/>
</dbReference>
<organism evidence="1 2">
    <name type="scientific">Smallanthus sonchifolius</name>
    <dbReference type="NCBI Taxonomy" id="185202"/>
    <lineage>
        <taxon>Eukaryota</taxon>
        <taxon>Viridiplantae</taxon>
        <taxon>Streptophyta</taxon>
        <taxon>Embryophyta</taxon>
        <taxon>Tracheophyta</taxon>
        <taxon>Spermatophyta</taxon>
        <taxon>Magnoliopsida</taxon>
        <taxon>eudicotyledons</taxon>
        <taxon>Gunneridae</taxon>
        <taxon>Pentapetalae</taxon>
        <taxon>asterids</taxon>
        <taxon>campanulids</taxon>
        <taxon>Asterales</taxon>
        <taxon>Asteraceae</taxon>
        <taxon>Asteroideae</taxon>
        <taxon>Heliantheae alliance</taxon>
        <taxon>Millerieae</taxon>
        <taxon>Smallanthus</taxon>
    </lineage>
</organism>
<reference evidence="1 2" key="2">
    <citation type="journal article" date="2022" name="Mol. Ecol. Resour.">
        <title>The genomes of chicory, endive, great burdock and yacon provide insights into Asteraceae paleo-polyploidization history and plant inulin production.</title>
        <authorList>
            <person name="Fan W."/>
            <person name="Wang S."/>
            <person name="Wang H."/>
            <person name="Wang A."/>
            <person name="Jiang F."/>
            <person name="Liu H."/>
            <person name="Zhao H."/>
            <person name="Xu D."/>
            <person name="Zhang Y."/>
        </authorList>
    </citation>
    <scope>NUCLEOTIDE SEQUENCE [LARGE SCALE GENOMIC DNA]</scope>
    <source>
        <strain evidence="2">cv. Yunnan</strain>
        <tissue evidence="1">Leaves</tissue>
    </source>
</reference>
<proteinExistence type="predicted"/>
<accession>A0ACB9HTF0</accession>
<dbReference type="EMBL" id="CM042028">
    <property type="protein sequence ID" value="KAI3798756.1"/>
    <property type="molecule type" value="Genomic_DNA"/>
</dbReference>
<name>A0ACB9HTF0_9ASTR</name>